<dbReference type="Pfam" id="PF00512">
    <property type="entry name" value="HisKA"/>
    <property type="match status" value="1"/>
</dbReference>
<dbReference type="PANTHER" id="PTHR43047:SF72">
    <property type="entry name" value="OSMOSENSING HISTIDINE PROTEIN KINASE SLN1"/>
    <property type="match status" value="1"/>
</dbReference>
<keyword evidence="7" id="KW-0472">Membrane</keyword>
<evidence type="ECO:0000256" key="5">
    <source>
        <dbReference type="ARBA" id="ARBA00022777"/>
    </source>
</evidence>
<name>A0ABS1SU46_9GAMM</name>
<keyword evidence="3 6" id="KW-0597">Phosphoprotein</keyword>
<keyword evidence="4" id="KW-0808">Transferase</keyword>
<dbReference type="InterPro" id="IPR011006">
    <property type="entry name" value="CheY-like_superfamily"/>
</dbReference>
<comment type="caution">
    <text evidence="10">The sequence shown here is derived from an EMBL/GenBank/DDBJ whole genome shotgun (WGS) entry which is preliminary data.</text>
</comment>
<evidence type="ECO:0000313" key="10">
    <source>
        <dbReference type="EMBL" id="MBL4912059.1"/>
    </source>
</evidence>
<feature type="transmembrane region" description="Helical" evidence="7">
    <location>
        <begin position="231"/>
        <end position="250"/>
    </location>
</feature>
<dbReference type="InterPro" id="IPR003661">
    <property type="entry name" value="HisK_dim/P_dom"/>
</dbReference>
<proteinExistence type="predicted"/>
<protein>
    <recommendedName>
        <fullName evidence="2">histidine kinase</fullName>
        <ecNumber evidence="2">2.7.13.3</ecNumber>
    </recommendedName>
</protein>
<reference evidence="10 11" key="1">
    <citation type="submission" date="2021-01" db="EMBL/GenBank/DDBJ databases">
        <title>Genome sequence of Shewanella schlegeliana JCM 11561.</title>
        <authorList>
            <person name="Zhang H."/>
            <person name="Li C."/>
        </authorList>
    </citation>
    <scope>NUCLEOTIDE SEQUENCE [LARGE SCALE GENOMIC DNA]</scope>
    <source>
        <strain evidence="10 11">JCM 11561</strain>
    </source>
</reference>
<dbReference type="CDD" id="cd00082">
    <property type="entry name" value="HisKA"/>
    <property type="match status" value="1"/>
</dbReference>
<dbReference type="Gene3D" id="3.30.565.10">
    <property type="entry name" value="Histidine kinase-like ATPase, C-terminal domain"/>
    <property type="match status" value="1"/>
</dbReference>
<evidence type="ECO:0000259" key="9">
    <source>
        <dbReference type="PROSITE" id="PS50110"/>
    </source>
</evidence>
<dbReference type="SUPFAM" id="SSF55874">
    <property type="entry name" value="ATPase domain of HSP90 chaperone/DNA topoisomerase II/histidine kinase"/>
    <property type="match status" value="1"/>
</dbReference>
<comment type="catalytic activity">
    <reaction evidence="1">
        <text>ATP + protein L-histidine = ADP + protein N-phospho-L-histidine.</text>
        <dbReference type="EC" id="2.7.13.3"/>
    </reaction>
</comment>
<dbReference type="EC" id="2.7.13.3" evidence="2"/>
<keyword evidence="7" id="KW-0812">Transmembrane</keyword>
<feature type="domain" description="Histidine kinase" evidence="8">
    <location>
        <begin position="272"/>
        <end position="498"/>
    </location>
</feature>
<keyword evidence="11" id="KW-1185">Reference proteome</keyword>
<evidence type="ECO:0000256" key="2">
    <source>
        <dbReference type="ARBA" id="ARBA00012438"/>
    </source>
</evidence>
<dbReference type="InterPro" id="IPR005467">
    <property type="entry name" value="His_kinase_dom"/>
</dbReference>
<dbReference type="InterPro" id="IPR004358">
    <property type="entry name" value="Sig_transdc_His_kin-like_C"/>
</dbReference>
<dbReference type="InterPro" id="IPR036890">
    <property type="entry name" value="HATPase_C_sf"/>
</dbReference>
<feature type="modified residue" description="4-aspartylphosphate" evidence="6">
    <location>
        <position position="599"/>
    </location>
</feature>
<dbReference type="InterPro" id="IPR036097">
    <property type="entry name" value="HisK_dim/P_sf"/>
</dbReference>
<dbReference type="Gene3D" id="3.40.50.2300">
    <property type="match status" value="1"/>
</dbReference>
<gene>
    <name evidence="10" type="ORF">JMA39_02755</name>
</gene>
<dbReference type="SUPFAM" id="SSF47384">
    <property type="entry name" value="Homodimeric domain of signal transducing histidine kinase"/>
    <property type="match status" value="1"/>
</dbReference>
<dbReference type="EMBL" id="JAESVD010000001">
    <property type="protein sequence ID" value="MBL4912059.1"/>
    <property type="molecule type" value="Genomic_DNA"/>
</dbReference>
<dbReference type="SMART" id="SM00448">
    <property type="entry name" value="REC"/>
    <property type="match status" value="1"/>
</dbReference>
<dbReference type="InterPro" id="IPR001789">
    <property type="entry name" value="Sig_transdc_resp-reg_receiver"/>
</dbReference>
<dbReference type="SMART" id="SM00387">
    <property type="entry name" value="HATPase_c"/>
    <property type="match status" value="1"/>
</dbReference>
<dbReference type="PRINTS" id="PR00344">
    <property type="entry name" value="BCTRLSENSOR"/>
</dbReference>
<dbReference type="Pfam" id="PF02518">
    <property type="entry name" value="HATPase_c"/>
    <property type="match status" value="1"/>
</dbReference>
<accession>A0ABS1SU46</accession>
<evidence type="ECO:0000313" key="11">
    <source>
        <dbReference type="Proteomes" id="UP000604898"/>
    </source>
</evidence>
<evidence type="ECO:0000256" key="1">
    <source>
        <dbReference type="ARBA" id="ARBA00000085"/>
    </source>
</evidence>
<organism evidence="10 11">
    <name type="scientific">Shewanella schlegeliana</name>
    <dbReference type="NCBI Taxonomy" id="190308"/>
    <lineage>
        <taxon>Bacteria</taxon>
        <taxon>Pseudomonadati</taxon>
        <taxon>Pseudomonadota</taxon>
        <taxon>Gammaproteobacteria</taxon>
        <taxon>Alteromonadales</taxon>
        <taxon>Shewanellaceae</taxon>
        <taxon>Shewanella</taxon>
    </lineage>
</organism>
<dbReference type="InterPro" id="IPR003594">
    <property type="entry name" value="HATPase_dom"/>
</dbReference>
<dbReference type="PANTHER" id="PTHR43047">
    <property type="entry name" value="TWO-COMPONENT HISTIDINE PROTEIN KINASE"/>
    <property type="match status" value="1"/>
</dbReference>
<dbReference type="PROSITE" id="PS50109">
    <property type="entry name" value="HIS_KIN"/>
    <property type="match status" value="1"/>
</dbReference>
<keyword evidence="7" id="KW-1133">Transmembrane helix</keyword>
<dbReference type="Pfam" id="PF00072">
    <property type="entry name" value="Response_reg"/>
    <property type="match status" value="1"/>
</dbReference>
<keyword evidence="5" id="KW-0418">Kinase</keyword>
<dbReference type="SUPFAM" id="SSF52172">
    <property type="entry name" value="CheY-like"/>
    <property type="match status" value="1"/>
</dbReference>
<evidence type="ECO:0000256" key="4">
    <source>
        <dbReference type="ARBA" id="ARBA00022679"/>
    </source>
</evidence>
<dbReference type="Proteomes" id="UP000604898">
    <property type="component" value="Unassembled WGS sequence"/>
</dbReference>
<evidence type="ECO:0000256" key="3">
    <source>
        <dbReference type="ARBA" id="ARBA00022553"/>
    </source>
</evidence>
<dbReference type="SMART" id="SM00388">
    <property type="entry name" value="HisKA"/>
    <property type="match status" value="1"/>
</dbReference>
<feature type="transmembrane region" description="Helical" evidence="7">
    <location>
        <begin position="6"/>
        <end position="26"/>
    </location>
</feature>
<evidence type="ECO:0000256" key="6">
    <source>
        <dbReference type="PROSITE-ProRule" id="PRU00169"/>
    </source>
</evidence>
<sequence length="660" mass="75140">MKFSHLTYIAFTFGLLMTILINIVLWQNSQDKFNQFYEDKANTVFNSSSEMLLQHRIMMDALRSFFNASEEVTNSEFILFSKDLLKIKSAIAFTLDPNLKPRYLSDLAFKEAIENGEVSRSASSGITYQMDNFATIVIQIDEPKHPYLVYAVSHQRVQERINEMVGICERFTLGSSTLINQECQNMSTRQFKSIFGHHSEVFINLPEYNTSYNLTVDYIPTEKEIFTTVKILFSFSLLGIMFSFLLAMIIQSRVDKEKQKIESNSKLALLSTLNHEIRTPINAVLGYANMLKQHACCSKDELKILDKMIWSANLLSNVAQNTLTYSKASSGTLSLHYEEVNLVSFLAKINDYYQTFDDTHKKQLVMQQSGPFPESIQLDSTKFFQLSTNFINNAFKYSSGDKVIYDIKILPRIEQAPRISGFIRVAIKDFGKGMSKHSMDAIKRPFTIDKNSTTALKSGIGIGLYTCKCVIESVGGSIKIRSKKGRGTLVIFRFPYKESNTHVENAPTQNEINDYIAETNLSITSSPMLSSNVNSLDQYQRFALLVDDNSFNLEVCKSMLERVGYQVLTAKNEAQTFAALNSYYQSLNANNSSLIVLMDYMLDDTNGLALISKLKEEDFTNVTYFILSANSEDEIPEAKTYHDITYLQKPFEIEQLQQYV</sequence>
<feature type="domain" description="Response regulatory" evidence="9">
    <location>
        <begin position="542"/>
        <end position="660"/>
    </location>
</feature>
<dbReference type="PROSITE" id="PS50110">
    <property type="entry name" value="RESPONSE_REGULATORY"/>
    <property type="match status" value="1"/>
</dbReference>
<evidence type="ECO:0000259" key="8">
    <source>
        <dbReference type="PROSITE" id="PS50109"/>
    </source>
</evidence>
<dbReference type="Gene3D" id="1.10.287.130">
    <property type="match status" value="1"/>
</dbReference>
<evidence type="ECO:0000256" key="7">
    <source>
        <dbReference type="SAM" id="Phobius"/>
    </source>
</evidence>
<dbReference type="RefSeq" id="WP_202720281.1">
    <property type="nucleotide sequence ID" value="NZ_BPEX01000018.1"/>
</dbReference>